<dbReference type="NCBIfam" id="NF008399">
    <property type="entry name" value="PRK11198.1"/>
    <property type="match status" value="1"/>
</dbReference>
<evidence type="ECO:0000313" key="5">
    <source>
        <dbReference type="Proteomes" id="UP000507140"/>
    </source>
</evidence>
<feature type="domain" description="BON" evidence="1">
    <location>
        <begin position="19"/>
        <end position="87"/>
    </location>
</feature>
<dbReference type="InterPro" id="IPR052196">
    <property type="entry name" value="Bact_Kbp"/>
</dbReference>
<reference evidence="4 6" key="2">
    <citation type="submission" date="2022-09" db="EMBL/GenBank/DDBJ databases">
        <title>Intensive care unit water sources are persistently colonized with multi-drug resistant bacteria and are the site of extensive horizontal gene transfer of antibiotic resistance genes.</title>
        <authorList>
            <person name="Diorio-Toth L."/>
        </authorList>
    </citation>
    <scope>NUCLEOTIDE SEQUENCE [LARGE SCALE GENOMIC DNA]</scope>
    <source>
        <strain evidence="4 6">GD03967</strain>
    </source>
</reference>
<dbReference type="InterPro" id="IPR036779">
    <property type="entry name" value="LysM_dom_sf"/>
</dbReference>
<dbReference type="PANTHER" id="PTHR34700">
    <property type="entry name" value="POTASSIUM BINDING PROTEIN KBP"/>
    <property type="match status" value="1"/>
</dbReference>
<feature type="domain" description="LysM" evidence="2">
    <location>
        <begin position="93"/>
        <end position="144"/>
    </location>
</feature>
<dbReference type="Gene3D" id="3.10.350.10">
    <property type="entry name" value="LysM domain"/>
    <property type="match status" value="1"/>
</dbReference>
<keyword evidence="5" id="KW-1185">Reference proteome</keyword>
<dbReference type="PANTHER" id="PTHR34700:SF8">
    <property type="entry name" value="POTASSIUM BINDING PROTEIN KBP"/>
    <property type="match status" value="1"/>
</dbReference>
<reference evidence="3 5" key="1">
    <citation type="submission" date="2020-04" db="EMBL/GenBank/DDBJ databases">
        <authorList>
            <person name="De Canck E."/>
        </authorList>
    </citation>
    <scope>NUCLEOTIDE SEQUENCE [LARGE SCALE GENOMIC DNA]</scope>
    <source>
        <strain evidence="3 5">LMG 3415</strain>
    </source>
</reference>
<evidence type="ECO:0000259" key="2">
    <source>
        <dbReference type="PROSITE" id="PS51782"/>
    </source>
</evidence>
<dbReference type="EMBL" id="JAOBZK010000009">
    <property type="protein sequence ID" value="MDH1178266.1"/>
    <property type="molecule type" value="Genomic_DNA"/>
</dbReference>
<dbReference type="SUPFAM" id="SSF54106">
    <property type="entry name" value="LysM domain"/>
    <property type="match status" value="1"/>
</dbReference>
<dbReference type="Proteomes" id="UP001158644">
    <property type="component" value="Unassembled WGS sequence"/>
</dbReference>
<gene>
    <name evidence="4" type="primary">lysM</name>
    <name evidence="3" type="synonym">kbp</name>
    <name evidence="3" type="ORF">LMG3415_00629</name>
    <name evidence="4" type="ORF">N5C72_09285</name>
</gene>
<dbReference type="CDD" id="cd00118">
    <property type="entry name" value="LysM"/>
    <property type="match status" value="1"/>
</dbReference>
<dbReference type="Proteomes" id="UP000507140">
    <property type="component" value="Unassembled WGS sequence"/>
</dbReference>
<name>A0ABD4YSU9_9BURK</name>
<dbReference type="Gene3D" id="3.30.1340.30">
    <property type="match status" value="1"/>
</dbReference>
<dbReference type="GeneID" id="92787113"/>
<dbReference type="Pfam" id="PF01476">
    <property type="entry name" value="LysM"/>
    <property type="match status" value="1"/>
</dbReference>
<protein>
    <submittedName>
        <fullName evidence="4">Peptidoglycan-binding protein LysM</fullName>
    </submittedName>
    <submittedName>
        <fullName evidence="3">Potassium binding protein Kbp</fullName>
    </submittedName>
</protein>
<evidence type="ECO:0000259" key="1">
    <source>
        <dbReference type="PROSITE" id="PS50914"/>
    </source>
</evidence>
<dbReference type="InterPro" id="IPR007055">
    <property type="entry name" value="BON_dom"/>
</dbReference>
<dbReference type="AlphaFoldDB" id="A0ABD4YSU9"/>
<evidence type="ECO:0000313" key="4">
    <source>
        <dbReference type="EMBL" id="MDH1178266.1"/>
    </source>
</evidence>
<dbReference type="PROSITE" id="PS50914">
    <property type="entry name" value="BON"/>
    <property type="match status" value="1"/>
</dbReference>
<comment type="caution">
    <text evidence="4">The sequence shown here is derived from an EMBL/GenBank/DDBJ whole genome shotgun (WGS) entry which is preliminary data.</text>
</comment>
<dbReference type="RefSeq" id="WP_056324913.1">
    <property type="nucleotide sequence ID" value="NZ_CADIJP010000001.1"/>
</dbReference>
<sequence>MGLLNFIKDVGEKLFGASEAKAATAEELKKELDKHGLNADGLQITVDGDKVTVAGQALSTEEAEKISLALGNTVGVAAVDNQLQVKQATPEAKMYTVQKGDNLWKIAEAQYGKGQGAKNTLIFEANKPMLTSPDKIYPGQVLRIPPLS</sequence>
<accession>A0ABD4YSU9</accession>
<dbReference type="EMBL" id="CADIKR010000001">
    <property type="protein sequence ID" value="CAB3825365.1"/>
    <property type="molecule type" value="Genomic_DNA"/>
</dbReference>
<dbReference type="InterPro" id="IPR018392">
    <property type="entry name" value="LysM"/>
</dbReference>
<dbReference type="Pfam" id="PF04972">
    <property type="entry name" value="BON"/>
    <property type="match status" value="1"/>
</dbReference>
<organism evidence="4 6">
    <name type="scientific">Achromobacter mucicolens</name>
    <dbReference type="NCBI Taxonomy" id="1389922"/>
    <lineage>
        <taxon>Bacteria</taxon>
        <taxon>Pseudomonadati</taxon>
        <taxon>Pseudomonadota</taxon>
        <taxon>Betaproteobacteria</taxon>
        <taxon>Burkholderiales</taxon>
        <taxon>Alcaligenaceae</taxon>
        <taxon>Achromobacter</taxon>
    </lineage>
</organism>
<proteinExistence type="predicted"/>
<dbReference type="SMART" id="SM00257">
    <property type="entry name" value="LysM"/>
    <property type="match status" value="1"/>
</dbReference>
<dbReference type="PROSITE" id="PS51782">
    <property type="entry name" value="LYSM"/>
    <property type="match status" value="1"/>
</dbReference>
<evidence type="ECO:0000313" key="3">
    <source>
        <dbReference type="EMBL" id="CAB3825365.1"/>
    </source>
</evidence>
<evidence type="ECO:0000313" key="6">
    <source>
        <dbReference type="Proteomes" id="UP001158644"/>
    </source>
</evidence>